<evidence type="ECO:0000313" key="2">
    <source>
        <dbReference type="EMBL" id="MBC2693637.1"/>
    </source>
</evidence>
<dbReference type="AlphaFoldDB" id="A0A7X1L0J2"/>
<keyword evidence="3" id="KW-1185">Reference proteome</keyword>
<comment type="caution">
    <text evidence="2">The sequence shown here is derived from an EMBL/GenBank/DDBJ whole genome shotgun (WGS) entry which is preliminary data.</text>
</comment>
<dbReference type="PANTHER" id="PTHR45011:SF1">
    <property type="entry name" value="DAP3-BINDING CELL DEATH ENHANCER 1"/>
    <property type="match status" value="1"/>
</dbReference>
<dbReference type="RefSeq" id="WP_185819325.1">
    <property type="nucleotide sequence ID" value="NZ_JACMYG010000087.1"/>
</dbReference>
<feature type="non-terminal residue" evidence="2">
    <location>
        <position position="1"/>
    </location>
</feature>
<name>A0A7X1L0J2_9PSED</name>
<reference evidence="2 3" key="1">
    <citation type="submission" date="2020-08" db="EMBL/GenBank/DDBJ databases">
        <title>Pseudomonas sp. nov.</title>
        <authorList>
            <person name="Gieschler S."/>
            <person name="Fiedler G."/>
            <person name="Brinks E."/>
            <person name="Boehnlein C."/>
            <person name="Franz C.M.A.P."/>
            <person name="Kabisch J."/>
        </authorList>
    </citation>
    <scope>NUCLEOTIDE SEQUENCE [LARGE SCALE GENOMIC DNA]</scope>
    <source>
        <strain evidence="2 3">MBT-1</strain>
    </source>
</reference>
<dbReference type="PANTHER" id="PTHR45011">
    <property type="entry name" value="DAP3-BINDING CELL DEATH ENHANCER 1"/>
    <property type="match status" value="1"/>
</dbReference>
<dbReference type="Pfam" id="PF08238">
    <property type="entry name" value="Sel1"/>
    <property type="match status" value="1"/>
</dbReference>
<dbReference type="InterPro" id="IPR052748">
    <property type="entry name" value="ISR_Activator"/>
</dbReference>
<accession>A0A7X1L0J2</accession>
<dbReference type="Gene3D" id="1.25.40.10">
    <property type="entry name" value="Tetratricopeptide repeat domain"/>
    <property type="match status" value="1"/>
</dbReference>
<dbReference type="InterPro" id="IPR011990">
    <property type="entry name" value="TPR-like_helical_dom_sf"/>
</dbReference>
<protein>
    <submittedName>
        <fullName evidence="2">Sel1 repeat family protein</fullName>
    </submittedName>
</protein>
<feature type="non-terminal residue" evidence="2">
    <location>
        <position position="330"/>
    </location>
</feature>
<dbReference type="InterPro" id="IPR045653">
    <property type="entry name" value="DUF6396"/>
</dbReference>
<dbReference type="EMBL" id="JACMYG010000087">
    <property type="protein sequence ID" value="MBC2693637.1"/>
    <property type="molecule type" value="Genomic_DNA"/>
</dbReference>
<dbReference type="Pfam" id="PF19933">
    <property type="entry name" value="DUF6396"/>
    <property type="match status" value="1"/>
</dbReference>
<feature type="domain" description="DUF6396" evidence="1">
    <location>
        <begin position="191"/>
        <end position="296"/>
    </location>
</feature>
<dbReference type="SUPFAM" id="SSF81901">
    <property type="entry name" value="HCP-like"/>
    <property type="match status" value="1"/>
</dbReference>
<dbReference type="Proteomes" id="UP000526003">
    <property type="component" value="Unassembled WGS sequence"/>
</dbReference>
<evidence type="ECO:0000313" key="3">
    <source>
        <dbReference type="Proteomes" id="UP000526003"/>
    </source>
</evidence>
<evidence type="ECO:0000259" key="1">
    <source>
        <dbReference type="Pfam" id="PF19933"/>
    </source>
</evidence>
<dbReference type="InterPro" id="IPR006597">
    <property type="entry name" value="Sel1-like"/>
</dbReference>
<proteinExistence type="predicted"/>
<sequence>CVHEQIPAPSTEADVLFQYARWLQKNNQLKQDKSVDVEIERLYRIAAENGHYKANINLQNGAMRGHFQLRGDEHLRLSQRLISEGVATGYYFVGIFLQQGSAGLKQDPEMALRYYRKAADSGNAQAQAYVGEKLAPIRIAPAVARMMRHCAAEQGNGEAARALGVDLSIDGHYPEALEALQLGVAAGDSTSAYSLGKVFGTPRPTDAIDSLGQQEDLERAERYNKISKVLGNYSYAHPKVPEINDILPLPPAKLPAWNGKLQWLETRLANVPPKKPSEVLIRQLAKAKLLEPATGRAMPGSPAFIKIGFPAPTCSSGQACPQTGYWQAVR</sequence>
<dbReference type="SMART" id="SM00671">
    <property type="entry name" value="SEL1"/>
    <property type="match status" value="1"/>
</dbReference>
<organism evidence="2 3">
    <name type="scientific">Pseudomonas kielensis</name>
    <dbReference type="NCBI Taxonomy" id="2762577"/>
    <lineage>
        <taxon>Bacteria</taxon>
        <taxon>Pseudomonadati</taxon>
        <taxon>Pseudomonadota</taxon>
        <taxon>Gammaproteobacteria</taxon>
        <taxon>Pseudomonadales</taxon>
        <taxon>Pseudomonadaceae</taxon>
        <taxon>Pseudomonas</taxon>
    </lineage>
</organism>
<gene>
    <name evidence="2" type="ORF">H7995_28100</name>
</gene>